<feature type="domain" description="Fe-containing alcohol dehydrogenase-like C-terminal" evidence="6">
    <location>
        <begin position="203"/>
        <end position="390"/>
    </location>
</feature>
<dbReference type="Gene3D" id="1.20.1090.10">
    <property type="entry name" value="Dehydroquinate synthase-like - alpha domain"/>
    <property type="match status" value="1"/>
</dbReference>
<evidence type="ECO:0000259" key="6">
    <source>
        <dbReference type="Pfam" id="PF25137"/>
    </source>
</evidence>
<keyword evidence="4" id="KW-0520">NAD</keyword>
<dbReference type="Gene3D" id="3.40.50.1970">
    <property type="match status" value="1"/>
</dbReference>
<evidence type="ECO:0000259" key="5">
    <source>
        <dbReference type="Pfam" id="PF00465"/>
    </source>
</evidence>
<reference evidence="7" key="1">
    <citation type="submission" date="2022-01" db="EMBL/GenBank/DDBJ databases">
        <authorList>
            <person name="Karlyshev A.V."/>
            <person name="Jaspars M."/>
        </authorList>
    </citation>
    <scope>NUCLEOTIDE SEQUENCE</scope>
    <source>
        <strain evidence="7">AGSA3-2</strain>
    </source>
</reference>
<dbReference type="PANTHER" id="PTHR11496">
    <property type="entry name" value="ALCOHOL DEHYDROGENASE"/>
    <property type="match status" value="1"/>
</dbReference>
<dbReference type="InterPro" id="IPR018211">
    <property type="entry name" value="ADH_Fe_CS"/>
</dbReference>
<evidence type="ECO:0000256" key="1">
    <source>
        <dbReference type="ARBA" id="ARBA00001962"/>
    </source>
</evidence>
<keyword evidence="3" id="KW-0560">Oxidoreductase</keyword>
<name>A0A9Q3ZCE2_9GAMM</name>
<comment type="caution">
    <text evidence="7">The sequence shown here is derived from an EMBL/GenBank/DDBJ whole genome shotgun (WGS) entry which is preliminary data.</text>
</comment>
<dbReference type="PANTHER" id="PTHR11496:SF102">
    <property type="entry name" value="ALCOHOL DEHYDROGENASE 4"/>
    <property type="match status" value="1"/>
</dbReference>
<evidence type="ECO:0000313" key="7">
    <source>
        <dbReference type="EMBL" id="MCE7508275.1"/>
    </source>
</evidence>
<dbReference type="InterPro" id="IPR001670">
    <property type="entry name" value="ADH_Fe/GldA"/>
</dbReference>
<evidence type="ECO:0000256" key="3">
    <source>
        <dbReference type="ARBA" id="ARBA00023002"/>
    </source>
</evidence>
<dbReference type="Pfam" id="PF00465">
    <property type="entry name" value="Fe-ADH"/>
    <property type="match status" value="1"/>
</dbReference>
<comment type="cofactor">
    <cofactor evidence="1">
        <name>Fe cation</name>
        <dbReference type="ChEBI" id="CHEBI:24875"/>
    </cofactor>
</comment>
<dbReference type="SUPFAM" id="SSF56796">
    <property type="entry name" value="Dehydroquinate synthase-like"/>
    <property type="match status" value="1"/>
</dbReference>
<keyword evidence="8" id="KW-1185">Reference proteome</keyword>
<dbReference type="CDD" id="cd08192">
    <property type="entry name" value="MAR-like"/>
    <property type="match status" value="1"/>
</dbReference>
<dbReference type="InterPro" id="IPR056798">
    <property type="entry name" value="ADH_Fe_C"/>
</dbReference>
<organism evidence="7 8">
    <name type="scientific">Alloalcanivorax xenomutans</name>
    <dbReference type="NCBI Taxonomy" id="1094342"/>
    <lineage>
        <taxon>Bacteria</taxon>
        <taxon>Pseudomonadati</taxon>
        <taxon>Pseudomonadota</taxon>
        <taxon>Gammaproteobacteria</taxon>
        <taxon>Oceanospirillales</taxon>
        <taxon>Alcanivoracaceae</taxon>
        <taxon>Alloalcanivorax</taxon>
    </lineage>
</organism>
<dbReference type="EMBL" id="JAJVKT010000006">
    <property type="protein sequence ID" value="MCE7508275.1"/>
    <property type="molecule type" value="Genomic_DNA"/>
</dbReference>
<evidence type="ECO:0000313" key="8">
    <source>
        <dbReference type="Proteomes" id="UP001107961"/>
    </source>
</evidence>
<sequence length="390" mass="41573">MDSGWYQYIAQDRVVWGVPAGEAVRAEVERLGAERVFIITGRTLNRKTAVIAGISEALGGSVVGVFDDCREHTPRQTVIEAAAAIRRAGPDLILSVGGGTVIDTAKVVLVALAENVVDVAGLDRCHITVEASGERRIPDLRAPPIRQIAVPTTLSGAEFSCLGGAVDERRHVKDGYHGAALCPATVIMDPAVTLPTPERLWLSTGIRALDHAVESICSRSPAPLVDACALHALSLLSEALPRNRRAPEDLDARLRAQQGAWLASQGILRVDYGASHGIGHSLGAVTGLSHGYTSCVLLPAVLRWNRGQGENRARQKRVAASMGRTDGDAVSAVETLIKDLGLPVRLRELEVDPGCFESVAEGAMGNIWVNTNPRPIRTREDIVAILNAAY</sequence>
<dbReference type="Pfam" id="PF25137">
    <property type="entry name" value="ADH_Fe_C"/>
    <property type="match status" value="1"/>
</dbReference>
<comment type="similarity">
    <text evidence="2">Belongs to the iron-containing alcohol dehydrogenase family.</text>
</comment>
<dbReference type="GO" id="GO:0004022">
    <property type="term" value="F:alcohol dehydrogenase (NAD+) activity"/>
    <property type="evidence" value="ECO:0007669"/>
    <property type="project" value="TreeGrafter"/>
</dbReference>
<dbReference type="InterPro" id="IPR039697">
    <property type="entry name" value="Alcohol_dehydrogenase_Fe"/>
</dbReference>
<dbReference type="Proteomes" id="UP001107961">
    <property type="component" value="Unassembled WGS sequence"/>
</dbReference>
<proteinExistence type="inferred from homology"/>
<feature type="domain" description="Alcohol dehydrogenase iron-type/glycerol dehydrogenase GldA" evidence="5">
    <location>
        <begin position="13"/>
        <end position="190"/>
    </location>
</feature>
<evidence type="ECO:0000256" key="4">
    <source>
        <dbReference type="ARBA" id="ARBA00023027"/>
    </source>
</evidence>
<dbReference type="PROSITE" id="PS00060">
    <property type="entry name" value="ADH_IRON_2"/>
    <property type="match status" value="1"/>
</dbReference>
<dbReference type="AlphaFoldDB" id="A0A9Q3ZCE2"/>
<dbReference type="GO" id="GO:0046872">
    <property type="term" value="F:metal ion binding"/>
    <property type="evidence" value="ECO:0007669"/>
    <property type="project" value="InterPro"/>
</dbReference>
<gene>
    <name evidence="7" type="ORF">LZG35_06460</name>
</gene>
<evidence type="ECO:0000256" key="2">
    <source>
        <dbReference type="ARBA" id="ARBA00007358"/>
    </source>
</evidence>
<protein>
    <submittedName>
        <fullName evidence="7">Iron-containing alcohol dehydrogenase</fullName>
    </submittedName>
</protein>
<dbReference type="RefSeq" id="WP_233925456.1">
    <property type="nucleotide sequence ID" value="NZ_CBDDTQ010000006.1"/>
</dbReference>
<accession>A0A9Q3ZCE2</accession>